<dbReference type="Gene3D" id="3.40.50.300">
    <property type="entry name" value="P-loop containing nucleotide triphosphate hydrolases"/>
    <property type="match status" value="1"/>
</dbReference>
<dbReference type="InterPro" id="IPR027417">
    <property type="entry name" value="P-loop_NTPase"/>
</dbReference>
<dbReference type="GO" id="GO:0015833">
    <property type="term" value="P:peptide transport"/>
    <property type="evidence" value="ECO:0007669"/>
    <property type="project" value="InterPro"/>
</dbReference>
<dbReference type="InterPro" id="IPR013563">
    <property type="entry name" value="Oligopep_ABC_C"/>
</dbReference>
<evidence type="ECO:0000259" key="8">
    <source>
        <dbReference type="PROSITE" id="PS50893"/>
    </source>
</evidence>
<dbReference type="CDD" id="cd03257">
    <property type="entry name" value="ABC_NikE_OppD_transporters"/>
    <property type="match status" value="1"/>
</dbReference>
<accession>A0A0F5LYR9</accession>
<dbReference type="PANTHER" id="PTHR43297">
    <property type="entry name" value="OLIGOPEPTIDE TRANSPORT ATP-BINDING PROTEIN APPD"/>
    <property type="match status" value="1"/>
</dbReference>
<comment type="caution">
    <text evidence="9">The sequence shown here is derived from an EMBL/GenBank/DDBJ whole genome shotgun (WGS) entry which is preliminary data.</text>
</comment>
<evidence type="ECO:0000256" key="7">
    <source>
        <dbReference type="ARBA" id="ARBA00023136"/>
    </source>
</evidence>
<dbReference type="GO" id="GO:0005524">
    <property type="term" value="F:ATP binding"/>
    <property type="evidence" value="ECO:0007669"/>
    <property type="project" value="UniProtKB-KW"/>
</dbReference>
<evidence type="ECO:0000256" key="6">
    <source>
        <dbReference type="ARBA" id="ARBA00022840"/>
    </source>
</evidence>
<keyword evidence="3" id="KW-0813">Transport</keyword>
<dbReference type="PROSITE" id="PS50893">
    <property type="entry name" value="ABC_TRANSPORTER_2"/>
    <property type="match status" value="1"/>
</dbReference>
<name>A0A0F5LYR9_9HYPH</name>
<keyword evidence="10" id="KW-1185">Reference proteome</keyword>
<dbReference type="SMART" id="SM00382">
    <property type="entry name" value="AAA"/>
    <property type="match status" value="1"/>
</dbReference>
<keyword evidence="6" id="KW-0067">ATP-binding</keyword>
<evidence type="ECO:0000256" key="2">
    <source>
        <dbReference type="ARBA" id="ARBA00005417"/>
    </source>
</evidence>
<dbReference type="InterPro" id="IPR003439">
    <property type="entry name" value="ABC_transporter-like_ATP-bd"/>
</dbReference>
<evidence type="ECO:0000313" key="10">
    <source>
        <dbReference type="Proteomes" id="UP000033608"/>
    </source>
</evidence>
<keyword evidence="7" id="KW-0472">Membrane</keyword>
<evidence type="ECO:0000256" key="4">
    <source>
        <dbReference type="ARBA" id="ARBA00022475"/>
    </source>
</evidence>
<proteinExistence type="inferred from homology"/>
<dbReference type="FunFam" id="3.40.50.300:FF:000016">
    <property type="entry name" value="Oligopeptide ABC transporter ATP-binding component"/>
    <property type="match status" value="1"/>
</dbReference>
<dbReference type="NCBIfam" id="TIGR01727">
    <property type="entry name" value="oligo_HPY"/>
    <property type="match status" value="1"/>
</dbReference>
<protein>
    <submittedName>
        <fullName evidence="9">Peptide ABC transporter ATPase</fullName>
    </submittedName>
</protein>
<evidence type="ECO:0000256" key="5">
    <source>
        <dbReference type="ARBA" id="ARBA00022741"/>
    </source>
</evidence>
<dbReference type="InterPro" id="IPR003593">
    <property type="entry name" value="AAA+_ATPase"/>
</dbReference>
<comment type="similarity">
    <text evidence="2">Belongs to the ABC transporter superfamily.</text>
</comment>
<dbReference type="EMBL" id="LAJF01000020">
    <property type="protein sequence ID" value="KKB86787.1"/>
    <property type="molecule type" value="Genomic_DNA"/>
</dbReference>
<dbReference type="InterPro" id="IPR050388">
    <property type="entry name" value="ABC_Ni/Peptide_Import"/>
</dbReference>
<sequence length="343" mass="37023">MGAVMFVSVRDLKVHFPAEEGLIRAVDGLTFSVESGKTLAIVGESGSGKTAASLAMLGLHGPRAQVSGEISIGGEQIVGASQTTLRQLRGERMAMIFQDPLTAMHPYHRIGEQIIEAYRAHHRVSSKAASQRALDLLDRVGMADPRRTFESYPHQLSGGMRQRVMIAMALSCDPQLLIADEPTTALDVTVQAQILDLLKDLQREFGSAIILITHDLGVVAEMADDVAVMYAGRAVETGSVRDVFYRPSHPYTWGLLESVPRLDLHRERLTAIPGSPPALAALPRGCAFRPRCAFAAQVADGRCASDIPNAHDVGENHAIRCHLSEAARSEARALHAASTETKP</sequence>
<dbReference type="PANTHER" id="PTHR43297:SF2">
    <property type="entry name" value="DIPEPTIDE TRANSPORT ATP-BINDING PROTEIN DPPD"/>
    <property type="match status" value="1"/>
</dbReference>
<evidence type="ECO:0000313" key="9">
    <source>
        <dbReference type="EMBL" id="KKB86787.1"/>
    </source>
</evidence>
<keyword evidence="5" id="KW-0547">Nucleotide-binding</keyword>
<dbReference type="PATRIC" id="fig|1121477.3.peg.1152"/>
<dbReference type="AlphaFoldDB" id="A0A0F5LYR9"/>
<dbReference type="Pfam" id="PF00005">
    <property type="entry name" value="ABC_tran"/>
    <property type="match status" value="1"/>
</dbReference>
<evidence type="ECO:0000256" key="3">
    <source>
        <dbReference type="ARBA" id="ARBA00022448"/>
    </source>
</evidence>
<dbReference type="GO" id="GO:0016887">
    <property type="term" value="F:ATP hydrolysis activity"/>
    <property type="evidence" value="ECO:0007669"/>
    <property type="project" value="InterPro"/>
</dbReference>
<dbReference type="InterPro" id="IPR017871">
    <property type="entry name" value="ABC_transporter-like_CS"/>
</dbReference>
<dbReference type="PROSITE" id="PS00211">
    <property type="entry name" value="ABC_TRANSPORTER_1"/>
    <property type="match status" value="1"/>
</dbReference>
<dbReference type="Pfam" id="PF08352">
    <property type="entry name" value="oligo_HPY"/>
    <property type="match status" value="1"/>
</dbReference>
<feature type="domain" description="ABC transporter" evidence="8">
    <location>
        <begin position="9"/>
        <end position="256"/>
    </location>
</feature>
<dbReference type="SUPFAM" id="SSF52540">
    <property type="entry name" value="P-loop containing nucleoside triphosphate hydrolases"/>
    <property type="match status" value="1"/>
</dbReference>
<reference evidence="9 10" key="1">
    <citation type="submission" date="2015-03" db="EMBL/GenBank/DDBJ databases">
        <authorList>
            <person name="Hassan Y.I."/>
            <person name="Lepp D."/>
            <person name="Zhou T."/>
        </authorList>
    </citation>
    <scope>NUCLEOTIDE SEQUENCE [LARGE SCALE GENOMIC DNA]</scope>
    <source>
        <strain evidence="9 10">DSM 17137</strain>
    </source>
</reference>
<evidence type="ECO:0000256" key="1">
    <source>
        <dbReference type="ARBA" id="ARBA00004417"/>
    </source>
</evidence>
<organism evidence="9 10">
    <name type="scientific">Devosia limi DSM 17137</name>
    <dbReference type="NCBI Taxonomy" id="1121477"/>
    <lineage>
        <taxon>Bacteria</taxon>
        <taxon>Pseudomonadati</taxon>
        <taxon>Pseudomonadota</taxon>
        <taxon>Alphaproteobacteria</taxon>
        <taxon>Hyphomicrobiales</taxon>
        <taxon>Devosiaceae</taxon>
        <taxon>Devosia</taxon>
    </lineage>
</organism>
<dbReference type="STRING" id="1121477.SAMN02745223_03962"/>
<comment type="subcellular location">
    <subcellularLocation>
        <location evidence="1">Cell inner membrane</location>
        <topology evidence="1">Peripheral membrane protein</topology>
    </subcellularLocation>
</comment>
<dbReference type="GO" id="GO:0055085">
    <property type="term" value="P:transmembrane transport"/>
    <property type="evidence" value="ECO:0007669"/>
    <property type="project" value="UniProtKB-ARBA"/>
</dbReference>
<keyword evidence="4" id="KW-1003">Cell membrane</keyword>
<dbReference type="Proteomes" id="UP000033608">
    <property type="component" value="Unassembled WGS sequence"/>
</dbReference>
<dbReference type="GO" id="GO:0005886">
    <property type="term" value="C:plasma membrane"/>
    <property type="evidence" value="ECO:0007669"/>
    <property type="project" value="UniProtKB-SubCell"/>
</dbReference>
<gene>
    <name evidence="9" type="ORF">VW29_00580</name>
</gene>